<dbReference type="Pfam" id="PF26168">
    <property type="entry name" value="Glyco_transf_N"/>
    <property type="match status" value="1"/>
</dbReference>
<feature type="domain" description="Glycosyltransferase N-terminal" evidence="5">
    <location>
        <begin position="23"/>
        <end position="271"/>
    </location>
</feature>
<organism evidence="6 7">
    <name type="scientific">Trapa natans</name>
    <name type="common">Water chestnut</name>
    <dbReference type="NCBI Taxonomy" id="22666"/>
    <lineage>
        <taxon>Eukaryota</taxon>
        <taxon>Viridiplantae</taxon>
        <taxon>Streptophyta</taxon>
        <taxon>Embryophyta</taxon>
        <taxon>Tracheophyta</taxon>
        <taxon>Spermatophyta</taxon>
        <taxon>Magnoliopsida</taxon>
        <taxon>eudicotyledons</taxon>
        <taxon>Gunneridae</taxon>
        <taxon>Pentapetalae</taxon>
        <taxon>rosids</taxon>
        <taxon>malvids</taxon>
        <taxon>Myrtales</taxon>
        <taxon>Lythraceae</taxon>
        <taxon>Trapa</taxon>
    </lineage>
</organism>
<evidence type="ECO:0000256" key="2">
    <source>
        <dbReference type="ARBA" id="ARBA00022679"/>
    </source>
</evidence>
<evidence type="ECO:0000313" key="6">
    <source>
        <dbReference type="EMBL" id="KAK4767167.1"/>
    </source>
</evidence>
<protein>
    <recommendedName>
        <fullName evidence="4">Glycosyltransferase</fullName>
        <ecNumber evidence="4">2.4.1.-</ecNumber>
    </recommendedName>
</protein>
<gene>
    <name evidence="6" type="ORF">SAY86_014917</name>
</gene>
<evidence type="ECO:0000256" key="3">
    <source>
        <dbReference type="RuleBase" id="RU003718"/>
    </source>
</evidence>
<dbReference type="SUPFAM" id="SSF53756">
    <property type="entry name" value="UDP-Glycosyltransferase/glycogen phosphorylase"/>
    <property type="match status" value="1"/>
</dbReference>
<dbReference type="InterPro" id="IPR058980">
    <property type="entry name" value="Glyco_transf_N"/>
</dbReference>
<evidence type="ECO:0000259" key="5">
    <source>
        <dbReference type="Pfam" id="PF26168"/>
    </source>
</evidence>
<name>A0AAN7KQB5_TRANT</name>
<sequence length="500" mass="55036">MASHNPHPISTDRKEPWLPAVGEVAVVMVPFPIQSHLNQLLHLSYLISSHGIPVHYVATTTHIQQAKLRFHGLDLASSVDAGNGKHHHHHVHFHGFEIPPFPSPPADPNATSKFPSHLLPAFEAVSSHLRPHVVDLVRSLASGPTKRVVVIRDSLMSSVVQDVLSLSKTESYIFQCISAFSMCWFFANDETFGHHLATLGEYGEVLLKYPSPEDGCFPDEFVKYMELQSKLMHLTSGSLYNTSRILEEPFIELLKNIAGNQKQWAVGPFNPVMVRADGPKDKCIEWLDGHPENSVIYVSFGTTVTLSKDQIHEIALGLEGSGHRFIWVLREADRGDIFDREASEGRGTADSLLSLPVGFEQRVEGVGLVMREWAPQHEILRHPSVGGFMSHCGWNSCMESVKSGVPIVAWPMHGDQLPNCILVTRVLKVGIMVKEWSVLMKGGVVESSAIKQAVEVILGLEEGDGMRKRVGELGKAIQPSAGDGGVSLAELDSFIAHIAR</sequence>
<dbReference type="PANTHER" id="PTHR48044:SF22">
    <property type="entry name" value="GLYCOSYLTRANSFERASE"/>
    <property type="match status" value="1"/>
</dbReference>
<dbReference type="GO" id="GO:0050404">
    <property type="term" value="F:zeatin O-beta-D-xylosyltransferase activity"/>
    <property type="evidence" value="ECO:0007669"/>
    <property type="project" value="UniProtKB-ARBA"/>
</dbReference>
<comment type="similarity">
    <text evidence="1 3">Belongs to the UDP-glycosyltransferase family.</text>
</comment>
<dbReference type="EMBL" id="JAXQNO010000022">
    <property type="protein sequence ID" value="KAK4767167.1"/>
    <property type="molecule type" value="Genomic_DNA"/>
</dbReference>
<dbReference type="Proteomes" id="UP001346149">
    <property type="component" value="Unassembled WGS sequence"/>
</dbReference>
<evidence type="ECO:0000256" key="1">
    <source>
        <dbReference type="ARBA" id="ARBA00009995"/>
    </source>
</evidence>
<dbReference type="InterPro" id="IPR035595">
    <property type="entry name" value="UDP_glycos_trans_CS"/>
</dbReference>
<keyword evidence="7" id="KW-1185">Reference proteome</keyword>
<keyword evidence="2 3" id="KW-0808">Transferase</keyword>
<dbReference type="FunFam" id="3.40.50.2000:FF:000060">
    <property type="entry name" value="Glycosyltransferase"/>
    <property type="match status" value="1"/>
</dbReference>
<comment type="caution">
    <text evidence="6">The sequence shown here is derived from an EMBL/GenBank/DDBJ whole genome shotgun (WGS) entry which is preliminary data.</text>
</comment>
<dbReference type="InterPro" id="IPR002213">
    <property type="entry name" value="UDP_glucos_trans"/>
</dbReference>
<evidence type="ECO:0000313" key="7">
    <source>
        <dbReference type="Proteomes" id="UP001346149"/>
    </source>
</evidence>
<dbReference type="PROSITE" id="PS00375">
    <property type="entry name" value="UDPGT"/>
    <property type="match status" value="1"/>
</dbReference>
<dbReference type="PANTHER" id="PTHR48044">
    <property type="entry name" value="GLYCOSYLTRANSFERASE"/>
    <property type="match status" value="1"/>
</dbReference>
<proteinExistence type="inferred from homology"/>
<dbReference type="Pfam" id="PF00201">
    <property type="entry name" value="UDPGT"/>
    <property type="match status" value="1"/>
</dbReference>
<evidence type="ECO:0000256" key="4">
    <source>
        <dbReference type="RuleBase" id="RU362057"/>
    </source>
</evidence>
<dbReference type="EC" id="2.4.1.-" evidence="4"/>
<reference evidence="6 7" key="1">
    <citation type="journal article" date="2023" name="Hortic Res">
        <title>Pangenome of water caltrop reveals structural variations and asymmetric subgenome divergence after allopolyploidization.</title>
        <authorList>
            <person name="Zhang X."/>
            <person name="Chen Y."/>
            <person name="Wang L."/>
            <person name="Yuan Y."/>
            <person name="Fang M."/>
            <person name="Shi L."/>
            <person name="Lu R."/>
            <person name="Comes H.P."/>
            <person name="Ma Y."/>
            <person name="Chen Y."/>
            <person name="Huang G."/>
            <person name="Zhou Y."/>
            <person name="Zheng Z."/>
            <person name="Qiu Y."/>
        </authorList>
    </citation>
    <scope>NUCLEOTIDE SEQUENCE [LARGE SCALE GENOMIC DNA]</scope>
    <source>
        <strain evidence="6">F231</strain>
    </source>
</reference>
<dbReference type="Gene3D" id="3.40.50.2000">
    <property type="entry name" value="Glycogen Phosphorylase B"/>
    <property type="match status" value="2"/>
</dbReference>
<dbReference type="AlphaFoldDB" id="A0AAN7KQB5"/>
<dbReference type="GO" id="GO:0009690">
    <property type="term" value="P:cytokinin metabolic process"/>
    <property type="evidence" value="ECO:0007669"/>
    <property type="project" value="UniProtKB-ARBA"/>
</dbReference>
<accession>A0AAN7KQB5</accession>
<keyword evidence="3" id="KW-0328">Glycosyltransferase</keyword>
<dbReference type="FunFam" id="3.40.50.2000:FF:000238">
    <property type="entry name" value="Glycosyltransferase"/>
    <property type="match status" value="1"/>
</dbReference>
<dbReference type="CDD" id="cd03784">
    <property type="entry name" value="GT1_Gtf-like"/>
    <property type="match status" value="1"/>
</dbReference>